<evidence type="ECO:0000313" key="1">
    <source>
        <dbReference type="EMBL" id="CAD8374368.1"/>
    </source>
</evidence>
<reference evidence="1" key="1">
    <citation type="submission" date="2021-01" db="EMBL/GenBank/DDBJ databases">
        <authorList>
            <person name="Corre E."/>
            <person name="Pelletier E."/>
            <person name="Niang G."/>
            <person name="Scheremetjew M."/>
            <person name="Finn R."/>
            <person name="Kale V."/>
            <person name="Holt S."/>
            <person name="Cochrane G."/>
            <person name="Meng A."/>
            <person name="Brown T."/>
            <person name="Cohen L."/>
        </authorList>
    </citation>
    <scope>NUCLEOTIDE SEQUENCE</scope>
    <source>
        <strain evidence="1">Pbaha01</strain>
    </source>
</reference>
<accession>A0A7S0AUU7</accession>
<gene>
    <name evidence="1" type="ORF">PBAH0796_LOCUS21802</name>
</gene>
<sequence>MGVSSCSQAPLAWGMCGERGGPPSLASAGSVGAVGVQPMAEMLMKWESEVTHNKKCADISPDSLSTEDLDDMVGFVESVRSELREQHRLNRRLDRGGAVGI</sequence>
<dbReference type="EMBL" id="HBEG01035700">
    <property type="protein sequence ID" value="CAD8374368.1"/>
    <property type="molecule type" value="Transcribed_RNA"/>
</dbReference>
<organism evidence="1">
    <name type="scientific">Pyrodinium bahamense</name>
    <dbReference type="NCBI Taxonomy" id="73915"/>
    <lineage>
        <taxon>Eukaryota</taxon>
        <taxon>Sar</taxon>
        <taxon>Alveolata</taxon>
        <taxon>Dinophyceae</taxon>
        <taxon>Gonyaulacales</taxon>
        <taxon>Pyrocystaceae</taxon>
        <taxon>Pyrodinium</taxon>
    </lineage>
</organism>
<name>A0A7S0AUU7_9DINO</name>
<dbReference type="AlphaFoldDB" id="A0A7S0AUU7"/>
<proteinExistence type="predicted"/>
<protein>
    <submittedName>
        <fullName evidence="1">Uncharacterized protein</fullName>
    </submittedName>
</protein>